<evidence type="ECO:0000259" key="7">
    <source>
        <dbReference type="PROSITE" id="PS50112"/>
    </source>
</evidence>
<evidence type="ECO:0000313" key="10">
    <source>
        <dbReference type="Proteomes" id="UP001230005"/>
    </source>
</evidence>
<dbReference type="PROSITE" id="PS00675">
    <property type="entry name" value="SIGMA54_INTERACT_1"/>
    <property type="match status" value="1"/>
</dbReference>
<dbReference type="InterPro" id="IPR000014">
    <property type="entry name" value="PAS"/>
</dbReference>
<dbReference type="Gene3D" id="3.40.50.300">
    <property type="entry name" value="P-loop containing nucleotide triphosphate hydrolases"/>
    <property type="match status" value="1"/>
</dbReference>
<evidence type="ECO:0000256" key="1">
    <source>
        <dbReference type="ARBA" id="ARBA00022741"/>
    </source>
</evidence>
<dbReference type="SMART" id="SM00382">
    <property type="entry name" value="AAA"/>
    <property type="match status" value="1"/>
</dbReference>
<dbReference type="InterPro" id="IPR025662">
    <property type="entry name" value="Sigma_54_int_dom_ATP-bd_1"/>
</dbReference>
<keyword evidence="5" id="KW-0129">CBS domain</keyword>
<dbReference type="InterPro" id="IPR002078">
    <property type="entry name" value="Sigma_54_int"/>
</dbReference>
<evidence type="ECO:0000259" key="8">
    <source>
        <dbReference type="PROSITE" id="PS51371"/>
    </source>
</evidence>
<dbReference type="Gene3D" id="1.10.8.60">
    <property type="match status" value="1"/>
</dbReference>
<evidence type="ECO:0000256" key="3">
    <source>
        <dbReference type="ARBA" id="ARBA00023015"/>
    </source>
</evidence>
<evidence type="ECO:0000259" key="6">
    <source>
        <dbReference type="PROSITE" id="PS50045"/>
    </source>
</evidence>
<reference evidence="9 10" key="1">
    <citation type="submission" date="2023-07" db="EMBL/GenBank/DDBJ databases">
        <title>Genomic Encyclopedia of Type Strains, Phase IV (KMG-IV): sequencing the most valuable type-strain genomes for metagenomic binning, comparative biology and taxonomic classification.</title>
        <authorList>
            <person name="Goeker M."/>
        </authorList>
    </citation>
    <scope>NUCLEOTIDE SEQUENCE [LARGE SCALE GENOMIC DNA]</scope>
    <source>
        <strain evidence="9 10">DSM 9768</strain>
    </source>
</reference>
<keyword evidence="1" id="KW-0547">Nucleotide-binding</keyword>
<gene>
    <name evidence="9" type="ORF">J2S74_000631</name>
</gene>
<dbReference type="Proteomes" id="UP001230005">
    <property type="component" value="Unassembled WGS sequence"/>
</dbReference>
<comment type="caution">
    <text evidence="9">The sequence shown here is derived from an EMBL/GenBank/DDBJ whole genome shotgun (WGS) entry which is preliminary data.</text>
</comment>
<keyword evidence="4" id="KW-0804">Transcription</keyword>
<dbReference type="PROSITE" id="PS50045">
    <property type="entry name" value="SIGMA54_INTERACT_4"/>
    <property type="match status" value="1"/>
</dbReference>
<evidence type="ECO:0000256" key="4">
    <source>
        <dbReference type="ARBA" id="ARBA00023163"/>
    </source>
</evidence>
<dbReference type="PROSITE" id="PS00688">
    <property type="entry name" value="SIGMA54_INTERACT_3"/>
    <property type="match status" value="1"/>
</dbReference>
<keyword evidence="10" id="KW-1185">Reference proteome</keyword>
<dbReference type="InterPro" id="IPR058031">
    <property type="entry name" value="AAA_lid_NorR"/>
</dbReference>
<dbReference type="SMART" id="SM00091">
    <property type="entry name" value="PAS"/>
    <property type="match status" value="1"/>
</dbReference>
<accession>A0ABT9ZPT9</accession>
<dbReference type="Pfam" id="PF02954">
    <property type="entry name" value="HTH_8"/>
    <property type="match status" value="1"/>
</dbReference>
<dbReference type="SUPFAM" id="SSF55785">
    <property type="entry name" value="PYP-like sensor domain (PAS domain)"/>
    <property type="match status" value="1"/>
</dbReference>
<dbReference type="InterPro" id="IPR009057">
    <property type="entry name" value="Homeodomain-like_sf"/>
</dbReference>
<dbReference type="PANTHER" id="PTHR32071">
    <property type="entry name" value="TRANSCRIPTIONAL REGULATORY PROTEIN"/>
    <property type="match status" value="1"/>
</dbReference>
<evidence type="ECO:0000256" key="5">
    <source>
        <dbReference type="PROSITE-ProRule" id="PRU00703"/>
    </source>
</evidence>
<dbReference type="SUPFAM" id="SSF52540">
    <property type="entry name" value="P-loop containing nucleoside triphosphate hydrolases"/>
    <property type="match status" value="1"/>
</dbReference>
<dbReference type="PRINTS" id="PR01590">
    <property type="entry name" value="HTHFIS"/>
</dbReference>
<dbReference type="RefSeq" id="WP_307321669.1">
    <property type="nucleotide sequence ID" value="NZ_JAUSUG010000002.1"/>
</dbReference>
<dbReference type="SUPFAM" id="SSF46689">
    <property type="entry name" value="Homeodomain-like"/>
    <property type="match status" value="1"/>
</dbReference>
<dbReference type="InterPro" id="IPR027417">
    <property type="entry name" value="P-loop_NTPase"/>
</dbReference>
<name>A0ABT9ZPT9_9BACI</name>
<dbReference type="InterPro" id="IPR002197">
    <property type="entry name" value="HTH_Fis"/>
</dbReference>
<organism evidence="9 10">
    <name type="scientific">Evansella vedderi</name>
    <dbReference type="NCBI Taxonomy" id="38282"/>
    <lineage>
        <taxon>Bacteria</taxon>
        <taxon>Bacillati</taxon>
        <taxon>Bacillota</taxon>
        <taxon>Bacilli</taxon>
        <taxon>Bacillales</taxon>
        <taxon>Bacillaceae</taxon>
        <taxon>Evansella</taxon>
    </lineage>
</organism>
<evidence type="ECO:0000256" key="2">
    <source>
        <dbReference type="ARBA" id="ARBA00022840"/>
    </source>
</evidence>
<dbReference type="CDD" id="cd02205">
    <property type="entry name" value="CBS_pair_SF"/>
    <property type="match status" value="1"/>
</dbReference>
<dbReference type="InterPro" id="IPR013767">
    <property type="entry name" value="PAS_fold"/>
</dbReference>
<dbReference type="Pfam" id="PF25601">
    <property type="entry name" value="AAA_lid_14"/>
    <property type="match status" value="1"/>
</dbReference>
<feature type="domain" description="CBS" evidence="8">
    <location>
        <begin position="26"/>
        <end position="82"/>
    </location>
</feature>
<dbReference type="SUPFAM" id="SSF54631">
    <property type="entry name" value="CBS-domain pair"/>
    <property type="match status" value="1"/>
</dbReference>
<proteinExistence type="predicted"/>
<dbReference type="Pfam" id="PF00989">
    <property type="entry name" value="PAS"/>
    <property type="match status" value="1"/>
</dbReference>
<dbReference type="Pfam" id="PF00571">
    <property type="entry name" value="CBS"/>
    <property type="match status" value="2"/>
</dbReference>
<feature type="domain" description="Sigma-54 factor interaction" evidence="6">
    <location>
        <begin position="290"/>
        <end position="520"/>
    </location>
</feature>
<dbReference type="InterPro" id="IPR003593">
    <property type="entry name" value="AAA+_ATPase"/>
</dbReference>
<dbReference type="Gene3D" id="3.10.580.10">
    <property type="entry name" value="CBS-domain"/>
    <property type="match status" value="1"/>
</dbReference>
<dbReference type="Gene3D" id="1.10.10.60">
    <property type="entry name" value="Homeodomain-like"/>
    <property type="match status" value="1"/>
</dbReference>
<dbReference type="PROSITE" id="PS50112">
    <property type="entry name" value="PAS"/>
    <property type="match status" value="1"/>
</dbReference>
<dbReference type="InterPro" id="IPR035965">
    <property type="entry name" value="PAS-like_dom_sf"/>
</dbReference>
<dbReference type="NCBIfam" id="TIGR00229">
    <property type="entry name" value="sensory_box"/>
    <property type="match status" value="1"/>
</dbReference>
<dbReference type="InterPro" id="IPR025944">
    <property type="entry name" value="Sigma_54_int_dom_CS"/>
</dbReference>
<dbReference type="Pfam" id="PF00158">
    <property type="entry name" value="Sigma54_activat"/>
    <property type="match status" value="1"/>
</dbReference>
<dbReference type="InterPro" id="IPR046342">
    <property type="entry name" value="CBS_dom_sf"/>
</dbReference>
<keyword evidence="2" id="KW-0067">ATP-binding</keyword>
<dbReference type="CDD" id="cd00009">
    <property type="entry name" value="AAA"/>
    <property type="match status" value="1"/>
</dbReference>
<dbReference type="InterPro" id="IPR000644">
    <property type="entry name" value="CBS_dom"/>
</dbReference>
<evidence type="ECO:0000313" key="9">
    <source>
        <dbReference type="EMBL" id="MDQ0253259.1"/>
    </source>
</evidence>
<dbReference type="PROSITE" id="PS51371">
    <property type="entry name" value="CBS"/>
    <property type="match status" value="1"/>
</dbReference>
<keyword evidence="3" id="KW-0805">Transcription regulation</keyword>
<dbReference type="Gene3D" id="3.30.450.20">
    <property type="entry name" value="PAS domain"/>
    <property type="match status" value="1"/>
</dbReference>
<sequence>MAGNLKDSILTMDEAVLPGYQVKDWMNTPFFLMIENQTMKHILELMTYGKVQDLVVISRDHKVVGLLSQERVNQLLLSGVSLEHEIQEEWIEVTEIAFVDDSIFEVSYDYKTIPVVNNDQQLVGVVHGRDIVDAYSSYMTTFKHNAEVLDVILETAYEGIVVVDKNGLIKQMNKAYRSFLGIQTDEEVFGKPVTSVIENTKLHTTVKTGIPEKGEVQVIQGQKMIVHRIPIWRDKEVVGAIGMLIFEGVTELYRILENASKVQSRNEVQRTDRLDHHDVQASTGYTFEKMVGESHALNNSKSIARKASRTKATVLITGESGTGKELFAQSIHNLSARCNGPFISLNCAAIPENLLEAELFGYEDGAFTGAKKGGNPGKFELANQGTIFLDEIGDMPLAMQAKILRVLEEEEIVPVGGNHTKSLDVRVIAATNCHLIDRVKSGDFREDLYFRLNVILIDLPPLKRRREDIPLLLDFYLKELANKFYLAPKVIDKGAVKALMNYHWPGNIRELVNVVEQLLTLVDGDTILYEHLPLNIKQAAYDRTVEQEDSTSLIKERGNQEKMMIRRVLAEMNGNKTKAAKRLGIHRTTLYQKIRKYQL</sequence>
<dbReference type="EMBL" id="JAUSUG010000002">
    <property type="protein sequence ID" value="MDQ0253259.1"/>
    <property type="molecule type" value="Genomic_DNA"/>
</dbReference>
<dbReference type="PANTHER" id="PTHR32071:SF57">
    <property type="entry name" value="C4-DICARBOXYLATE TRANSPORT TRANSCRIPTIONAL REGULATORY PROTEIN DCTD"/>
    <property type="match status" value="1"/>
</dbReference>
<protein>
    <submittedName>
        <fullName evidence="9">Transcriptional regulator with PAS, ATPase and Fis domain</fullName>
    </submittedName>
</protein>
<feature type="domain" description="PAS" evidence="7">
    <location>
        <begin position="145"/>
        <end position="186"/>
    </location>
</feature>